<keyword evidence="3" id="KW-1185">Reference proteome</keyword>
<dbReference type="Pfam" id="PF03732">
    <property type="entry name" value="Retrotrans_gag"/>
    <property type="match status" value="1"/>
</dbReference>
<evidence type="ECO:0000313" key="2">
    <source>
        <dbReference type="EMBL" id="GAA0149531.1"/>
    </source>
</evidence>
<dbReference type="Proteomes" id="UP001454036">
    <property type="component" value="Unassembled WGS sequence"/>
</dbReference>
<name>A0AAV3PEY6_LITER</name>
<evidence type="ECO:0000259" key="1">
    <source>
        <dbReference type="Pfam" id="PF03732"/>
    </source>
</evidence>
<dbReference type="PANTHER" id="PTHR33223:SF8">
    <property type="entry name" value="OS04G0172440 PROTEIN"/>
    <property type="match status" value="1"/>
</dbReference>
<dbReference type="AlphaFoldDB" id="A0AAV3PEY6"/>
<dbReference type="EMBL" id="BAABME010001422">
    <property type="protein sequence ID" value="GAA0149531.1"/>
    <property type="molecule type" value="Genomic_DNA"/>
</dbReference>
<reference evidence="2 3" key="1">
    <citation type="submission" date="2024-01" db="EMBL/GenBank/DDBJ databases">
        <title>The complete chloroplast genome sequence of Lithospermum erythrorhizon: insights into the phylogenetic relationship among Boraginaceae species and the maternal lineages of purple gromwells.</title>
        <authorList>
            <person name="Okada T."/>
            <person name="Watanabe K."/>
        </authorList>
    </citation>
    <scope>NUCLEOTIDE SEQUENCE [LARGE SCALE GENOMIC DNA]</scope>
</reference>
<proteinExistence type="predicted"/>
<evidence type="ECO:0000313" key="3">
    <source>
        <dbReference type="Proteomes" id="UP001454036"/>
    </source>
</evidence>
<dbReference type="PANTHER" id="PTHR33223">
    <property type="entry name" value="CCHC-TYPE DOMAIN-CONTAINING PROTEIN"/>
    <property type="match status" value="1"/>
</dbReference>
<dbReference type="InterPro" id="IPR005162">
    <property type="entry name" value="Retrotrans_gag_dom"/>
</dbReference>
<feature type="domain" description="Retrotransposon gag" evidence="1">
    <location>
        <begin position="54"/>
        <end position="105"/>
    </location>
</feature>
<organism evidence="2 3">
    <name type="scientific">Lithospermum erythrorhizon</name>
    <name type="common">Purple gromwell</name>
    <name type="synonym">Lithospermum officinale var. erythrorhizon</name>
    <dbReference type="NCBI Taxonomy" id="34254"/>
    <lineage>
        <taxon>Eukaryota</taxon>
        <taxon>Viridiplantae</taxon>
        <taxon>Streptophyta</taxon>
        <taxon>Embryophyta</taxon>
        <taxon>Tracheophyta</taxon>
        <taxon>Spermatophyta</taxon>
        <taxon>Magnoliopsida</taxon>
        <taxon>eudicotyledons</taxon>
        <taxon>Gunneridae</taxon>
        <taxon>Pentapetalae</taxon>
        <taxon>asterids</taxon>
        <taxon>lamiids</taxon>
        <taxon>Boraginales</taxon>
        <taxon>Boraginaceae</taxon>
        <taxon>Boraginoideae</taxon>
        <taxon>Lithospermeae</taxon>
        <taxon>Lithospermum</taxon>
    </lineage>
</organism>
<gene>
    <name evidence="2" type="ORF">LIER_08681</name>
</gene>
<accession>A0AAV3PEY6</accession>
<comment type="caution">
    <text evidence="2">The sequence shown here is derived from an EMBL/GenBank/DDBJ whole genome shotgun (WGS) entry which is preliminary data.</text>
</comment>
<sequence length="106" mass="11732">MSFTDRLDGVPLPNGFILPQFTPFNGTGDPIKHLQGFLAKMTIASNDPDISAKAFSNSLADRALDWYMALPLKSIDSYQQTADAFIAKFGSAIQKYQDERALMDIQ</sequence>
<protein>
    <recommendedName>
        <fullName evidence="1">Retrotransposon gag domain-containing protein</fullName>
    </recommendedName>
</protein>